<dbReference type="PROSITE" id="PS51257">
    <property type="entry name" value="PROKAR_LIPOPROTEIN"/>
    <property type="match status" value="1"/>
</dbReference>
<name>A0A1S7LL75_MAGMO</name>
<gene>
    <name evidence="2" type="ORF">MAGMO_2725</name>
</gene>
<sequence length="199" mass="22051">MFKKMIISLVGLSLSSCAMLPSRSMDRLADLQLSGGQAYTSVVSLPKALGGVSRGLPIGLVDMGILQLHLENPLQRSQFGHDLRFYQPYTGDLPLLNQLQGFDLDRDEVLDYWELTQGWLVLLAQLEQGRVLAPNALQGGEEGGIYLSPQESMQVHARLRQLAQQQPELLIAETLQAVEILIELSERESDYEGDDDVTS</sequence>
<feature type="chain" id="PRO_5012842748" description="ABC-type transport auxiliary lipoprotein component domain-containing protein" evidence="1">
    <location>
        <begin position="19"/>
        <end position="199"/>
    </location>
</feature>
<protein>
    <recommendedName>
        <fullName evidence="3">ABC-type transport auxiliary lipoprotein component domain-containing protein</fullName>
    </recommendedName>
</protein>
<evidence type="ECO:0008006" key="3">
    <source>
        <dbReference type="Google" id="ProtNLM"/>
    </source>
</evidence>
<feature type="signal peptide" evidence="1">
    <location>
        <begin position="1"/>
        <end position="18"/>
    </location>
</feature>
<accession>A0A1S7LL75</accession>
<proteinExistence type="predicted"/>
<dbReference type="AlphaFoldDB" id="A0A1S7LL75"/>
<reference evidence="2" key="1">
    <citation type="submission" date="2015-04" db="EMBL/GenBank/DDBJ databases">
        <authorList>
            <person name="Syromyatnikov M.Y."/>
            <person name="Popov V.N."/>
        </authorList>
    </citation>
    <scope>NUCLEOTIDE SEQUENCE</scope>
    <source>
        <strain evidence="2">MO-1</strain>
    </source>
</reference>
<evidence type="ECO:0000313" key="2">
    <source>
        <dbReference type="EMBL" id="CRH06877.1"/>
    </source>
</evidence>
<keyword evidence="1" id="KW-0732">Signal</keyword>
<dbReference type="EMBL" id="LO017727">
    <property type="protein sequence ID" value="CRH06877.1"/>
    <property type="molecule type" value="Genomic_DNA"/>
</dbReference>
<evidence type="ECO:0000256" key="1">
    <source>
        <dbReference type="SAM" id="SignalP"/>
    </source>
</evidence>
<organism evidence="2">
    <name type="scientific">Magnetococcus massalia (strain MO-1)</name>
    <dbReference type="NCBI Taxonomy" id="451514"/>
    <lineage>
        <taxon>Bacteria</taxon>
        <taxon>Pseudomonadati</taxon>
        <taxon>Pseudomonadota</taxon>
        <taxon>Magnetococcia</taxon>
        <taxon>Magnetococcales</taxon>
        <taxon>Magnetococcaceae</taxon>
        <taxon>Magnetococcus</taxon>
    </lineage>
</organism>